<proteinExistence type="predicted"/>
<gene>
    <name evidence="1" type="ORF">OFUS_LOCUS23060</name>
</gene>
<dbReference type="InterPro" id="IPR013783">
    <property type="entry name" value="Ig-like_fold"/>
</dbReference>
<evidence type="ECO:0000313" key="1">
    <source>
        <dbReference type="EMBL" id="CAH1798993.1"/>
    </source>
</evidence>
<dbReference type="AlphaFoldDB" id="A0A8J1TCI3"/>
<name>A0A8J1TCI3_OWEFU</name>
<organism evidence="1 2">
    <name type="scientific">Owenia fusiformis</name>
    <name type="common">Polychaete worm</name>
    <dbReference type="NCBI Taxonomy" id="6347"/>
    <lineage>
        <taxon>Eukaryota</taxon>
        <taxon>Metazoa</taxon>
        <taxon>Spiralia</taxon>
        <taxon>Lophotrochozoa</taxon>
        <taxon>Annelida</taxon>
        <taxon>Polychaeta</taxon>
        <taxon>Sedentaria</taxon>
        <taxon>Canalipalpata</taxon>
        <taxon>Sabellida</taxon>
        <taxon>Oweniida</taxon>
        <taxon>Oweniidae</taxon>
        <taxon>Owenia</taxon>
    </lineage>
</organism>
<sequence>MVINTFVKPNNYILWFVVTSAVISVQIDIGSSQTVPEKPPAVSARAGPLSTSIRLTIINVNGATHYRALYEHNSMVEEVIFSSEVGLFTEHTIFNLSTYTDYTFCVYSVIRFDGGDQTSFSCTN</sequence>
<dbReference type="Gene3D" id="2.60.40.10">
    <property type="entry name" value="Immunoglobulins"/>
    <property type="match status" value="1"/>
</dbReference>
<dbReference type="InterPro" id="IPR036116">
    <property type="entry name" value="FN3_sf"/>
</dbReference>
<reference evidence="1" key="1">
    <citation type="submission" date="2022-03" db="EMBL/GenBank/DDBJ databases">
        <authorList>
            <person name="Martin C."/>
        </authorList>
    </citation>
    <scope>NUCLEOTIDE SEQUENCE</scope>
</reference>
<dbReference type="SUPFAM" id="SSF49265">
    <property type="entry name" value="Fibronectin type III"/>
    <property type="match status" value="1"/>
</dbReference>
<protein>
    <submittedName>
        <fullName evidence="1">Uncharacterized protein</fullName>
    </submittedName>
</protein>
<feature type="non-terminal residue" evidence="1">
    <location>
        <position position="1"/>
    </location>
</feature>
<dbReference type="EMBL" id="CAIIXF020000011">
    <property type="protein sequence ID" value="CAH1798993.1"/>
    <property type="molecule type" value="Genomic_DNA"/>
</dbReference>
<comment type="caution">
    <text evidence="1">The sequence shown here is derived from an EMBL/GenBank/DDBJ whole genome shotgun (WGS) entry which is preliminary data.</text>
</comment>
<accession>A0A8J1TCI3</accession>
<keyword evidence="2" id="KW-1185">Reference proteome</keyword>
<evidence type="ECO:0000313" key="2">
    <source>
        <dbReference type="Proteomes" id="UP000749559"/>
    </source>
</evidence>
<dbReference type="Proteomes" id="UP000749559">
    <property type="component" value="Unassembled WGS sequence"/>
</dbReference>